<dbReference type="OrthoDB" id="2976199at2759"/>
<name>A0A409WRS5_PSICY</name>
<proteinExistence type="predicted"/>
<feature type="compositionally biased region" description="Low complexity" evidence="1">
    <location>
        <begin position="174"/>
        <end position="189"/>
    </location>
</feature>
<comment type="caution">
    <text evidence="2">The sequence shown here is derived from an EMBL/GenBank/DDBJ whole genome shotgun (WGS) entry which is preliminary data.</text>
</comment>
<feature type="compositionally biased region" description="Basic and acidic residues" evidence="1">
    <location>
        <begin position="72"/>
        <end position="103"/>
    </location>
</feature>
<reference evidence="2 3" key="1">
    <citation type="journal article" date="2018" name="Evol. Lett.">
        <title>Horizontal gene cluster transfer increased hallucinogenic mushroom diversity.</title>
        <authorList>
            <person name="Reynolds H.T."/>
            <person name="Vijayakumar V."/>
            <person name="Gluck-Thaler E."/>
            <person name="Korotkin H.B."/>
            <person name="Matheny P.B."/>
            <person name="Slot J.C."/>
        </authorList>
    </citation>
    <scope>NUCLEOTIDE SEQUENCE [LARGE SCALE GENOMIC DNA]</scope>
    <source>
        <strain evidence="2 3">2631</strain>
    </source>
</reference>
<dbReference type="InParanoid" id="A0A409WRS5"/>
<protein>
    <submittedName>
        <fullName evidence="2">Uncharacterized protein</fullName>
    </submittedName>
</protein>
<dbReference type="STRING" id="93625.A0A409WRS5"/>
<dbReference type="Proteomes" id="UP000283269">
    <property type="component" value="Unassembled WGS sequence"/>
</dbReference>
<dbReference type="EMBL" id="NHYD01003273">
    <property type="protein sequence ID" value="PPQ81220.1"/>
    <property type="molecule type" value="Genomic_DNA"/>
</dbReference>
<organism evidence="2 3">
    <name type="scientific">Psilocybe cyanescens</name>
    <dbReference type="NCBI Taxonomy" id="93625"/>
    <lineage>
        <taxon>Eukaryota</taxon>
        <taxon>Fungi</taxon>
        <taxon>Dikarya</taxon>
        <taxon>Basidiomycota</taxon>
        <taxon>Agaricomycotina</taxon>
        <taxon>Agaricomycetes</taxon>
        <taxon>Agaricomycetidae</taxon>
        <taxon>Agaricales</taxon>
        <taxon>Agaricineae</taxon>
        <taxon>Strophariaceae</taxon>
        <taxon>Psilocybe</taxon>
    </lineage>
</organism>
<sequence>MTEYDFSPEAFEAHLRKQQQIARWVDKTNHSPTLRNPFTPATPAVRALKLQGGYDSEDDRDSSDHRRHRRHESKDSRDRRRDKDKERERDRGREREREREHYQSDSPARPHTKRHRSTSHSQPATRPEPSRNYTVPPPLPLNTSPISAYPPNSYPQNPYAPRIASPRDSRHSSRSSSTQVPSPTSYFPQQQPPYSAPAAYKAMPTPIRSQTVPHYYSPDAKYSSAPYYQNGPYVYPAGSPVKPVDYDVRTFSSFIRSHLFTIYQNVPQYPFSAYQIKQPPLLKRIFLGITGGKKQQQRKVVSRKRSSSF</sequence>
<evidence type="ECO:0000313" key="3">
    <source>
        <dbReference type="Proteomes" id="UP000283269"/>
    </source>
</evidence>
<dbReference type="AlphaFoldDB" id="A0A409WRS5"/>
<evidence type="ECO:0000256" key="1">
    <source>
        <dbReference type="SAM" id="MobiDB-lite"/>
    </source>
</evidence>
<gene>
    <name evidence="2" type="ORF">CVT25_015745</name>
</gene>
<feature type="region of interest" description="Disordered" evidence="1">
    <location>
        <begin position="24"/>
        <end position="199"/>
    </location>
</feature>
<keyword evidence="3" id="KW-1185">Reference proteome</keyword>
<evidence type="ECO:0000313" key="2">
    <source>
        <dbReference type="EMBL" id="PPQ81220.1"/>
    </source>
</evidence>
<accession>A0A409WRS5</accession>